<name>A0A2P5DIW6_PARAD</name>
<gene>
    <name evidence="2" type="ORF">PanWU01x14_060750</name>
</gene>
<dbReference type="PANTHER" id="PTHR34396">
    <property type="entry name" value="OS03G0264950 PROTEIN-RELATED"/>
    <property type="match status" value="1"/>
</dbReference>
<dbReference type="PANTHER" id="PTHR34396:SF25">
    <property type="entry name" value="BOUNDARY ELEMENT ASSOCIATED FACTOR"/>
    <property type="match status" value="1"/>
</dbReference>
<feature type="region of interest" description="Disordered" evidence="1">
    <location>
        <begin position="1"/>
        <end position="76"/>
    </location>
</feature>
<dbReference type="InterPro" id="IPR053031">
    <property type="entry name" value="Cuticle_assoc_protein"/>
</dbReference>
<accession>A0A2P5DIW6</accession>
<evidence type="ECO:0000313" key="2">
    <source>
        <dbReference type="EMBL" id="PON73234.1"/>
    </source>
</evidence>
<evidence type="ECO:0008006" key="4">
    <source>
        <dbReference type="Google" id="ProtNLM"/>
    </source>
</evidence>
<sequence length="182" mass="20381">MDMNRNIPIDLDDNEYRMDDHDSETEEMQIHLEEGDDQIHEMQNQPRAHTRVGAPTSGSGTRSATQDSSSGSTISKRAKACTSKVCDYFDIGYKNVNGTKKRMGKYKFCAKLLTATSTGRTRHLKAHGEKCTEKHNGEKDPMQSQLQFNKDGSVSTWTYDSNVARESLGKLITATDLPINFV</sequence>
<evidence type="ECO:0000256" key="1">
    <source>
        <dbReference type="SAM" id="MobiDB-lite"/>
    </source>
</evidence>
<keyword evidence="3" id="KW-1185">Reference proteome</keyword>
<dbReference type="EMBL" id="JXTB01000035">
    <property type="protein sequence ID" value="PON73234.1"/>
    <property type="molecule type" value="Genomic_DNA"/>
</dbReference>
<dbReference type="AlphaFoldDB" id="A0A2P5DIW6"/>
<proteinExistence type="predicted"/>
<organism evidence="2 3">
    <name type="scientific">Parasponia andersonii</name>
    <name type="common">Sponia andersonii</name>
    <dbReference type="NCBI Taxonomy" id="3476"/>
    <lineage>
        <taxon>Eukaryota</taxon>
        <taxon>Viridiplantae</taxon>
        <taxon>Streptophyta</taxon>
        <taxon>Embryophyta</taxon>
        <taxon>Tracheophyta</taxon>
        <taxon>Spermatophyta</taxon>
        <taxon>Magnoliopsida</taxon>
        <taxon>eudicotyledons</taxon>
        <taxon>Gunneridae</taxon>
        <taxon>Pentapetalae</taxon>
        <taxon>rosids</taxon>
        <taxon>fabids</taxon>
        <taxon>Rosales</taxon>
        <taxon>Cannabaceae</taxon>
        <taxon>Parasponia</taxon>
    </lineage>
</organism>
<dbReference type="Proteomes" id="UP000237105">
    <property type="component" value="Unassembled WGS sequence"/>
</dbReference>
<feature type="compositionally biased region" description="Basic and acidic residues" evidence="1">
    <location>
        <begin position="28"/>
        <end position="40"/>
    </location>
</feature>
<evidence type="ECO:0000313" key="3">
    <source>
        <dbReference type="Proteomes" id="UP000237105"/>
    </source>
</evidence>
<protein>
    <recommendedName>
        <fullName evidence="4">Zinc finger, BED-type</fullName>
    </recommendedName>
</protein>
<dbReference type="GO" id="GO:0006357">
    <property type="term" value="P:regulation of transcription by RNA polymerase II"/>
    <property type="evidence" value="ECO:0007669"/>
    <property type="project" value="TreeGrafter"/>
</dbReference>
<comment type="caution">
    <text evidence="2">The sequence shown here is derived from an EMBL/GenBank/DDBJ whole genome shotgun (WGS) entry which is preliminary data.</text>
</comment>
<dbReference type="GO" id="GO:0005634">
    <property type="term" value="C:nucleus"/>
    <property type="evidence" value="ECO:0007669"/>
    <property type="project" value="TreeGrafter"/>
</dbReference>
<feature type="compositionally biased region" description="Polar residues" evidence="1">
    <location>
        <begin position="56"/>
        <end position="75"/>
    </location>
</feature>
<reference evidence="3" key="1">
    <citation type="submission" date="2016-06" db="EMBL/GenBank/DDBJ databases">
        <title>Parallel loss of symbiosis genes in relatives of nitrogen-fixing non-legume Parasponia.</title>
        <authorList>
            <person name="Van Velzen R."/>
            <person name="Holmer R."/>
            <person name="Bu F."/>
            <person name="Rutten L."/>
            <person name="Van Zeijl A."/>
            <person name="Liu W."/>
            <person name="Santuari L."/>
            <person name="Cao Q."/>
            <person name="Sharma T."/>
            <person name="Shen D."/>
            <person name="Roswanjaya Y."/>
            <person name="Wardhani T."/>
            <person name="Kalhor M.S."/>
            <person name="Jansen J."/>
            <person name="Van den Hoogen J."/>
            <person name="Gungor B."/>
            <person name="Hartog M."/>
            <person name="Hontelez J."/>
            <person name="Verver J."/>
            <person name="Yang W.-C."/>
            <person name="Schijlen E."/>
            <person name="Repin R."/>
            <person name="Schilthuizen M."/>
            <person name="Schranz E."/>
            <person name="Heidstra R."/>
            <person name="Miyata K."/>
            <person name="Fedorova E."/>
            <person name="Kohlen W."/>
            <person name="Bisseling T."/>
            <person name="Smit S."/>
            <person name="Geurts R."/>
        </authorList>
    </citation>
    <scope>NUCLEOTIDE SEQUENCE [LARGE SCALE GENOMIC DNA]</scope>
    <source>
        <strain evidence="3">cv. WU1-14</strain>
    </source>
</reference>
<dbReference type="GO" id="GO:1990837">
    <property type="term" value="F:sequence-specific double-stranded DNA binding"/>
    <property type="evidence" value="ECO:0007669"/>
    <property type="project" value="TreeGrafter"/>
</dbReference>